<sequence length="167" mass="18692">MEITEGNDHTVVVDMRESLTSYESLVNMDDLTTENRIYNQITSTKHWPSIFQIPSTLYKSNKKAYLPKAFSFGPWHYRKPDLEATQAIKFRSLQLLLSGFPNATTKLVELETAVSTGQLEAHACYAKKSALALRNDLQSLDVELGVDTPMLKSAIIGATLKAEIRKA</sequence>
<dbReference type="Proteomes" id="UP001054252">
    <property type="component" value="Unassembled WGS sequence"/>
</dbReference>
<dbReference type="EMBL" id="BPVZ01000011">
    <property type="protein sequence ID" value="GKU97478.1"/>
    <property type="molecule type" value="Genomic_DNA"/>
</dbReference>
<reference evidence="1 2" key="1">
    <citation type="journal article" date="2021" name="Commun. Biol.">
        <title>The genome of Shorea leprosula (Dipterocarpaceae) highlights the ecological relevance of drought in aseasonal tropical rainforests.</title>
        <authorList>
            <person name="Ng K.K.S."/>
            <person name="Kobayashi M.J."/>
            <person name="Fawcett J.A."/>
            <person name="Hatakeyama M."/>
            <person name="Paape T."/>
            <person name="Ng C.H."/>
            <person name="Ang C.C."/>
            <person name="Tnah L.H."/>
            <person name="Lee C.T."/>
            <person name="Nishiyama T."/>
            <person name="Sese J."/>
            <person name="O'Brien M.J."/>
            <person name="Copetti D."/>
            <person name="Mohd Noor M.I."/>
            <person name="Ong R.C."/>
            <person name="Putra M."/>
            <person name="Sireger I.Z."/>
            <person name="Indrioko S."/>
            <person name="Kosugi Y."/>
            <person name="Izuno A."/>
            <person name="Isagi Y."/>
            <person name="Lee S.L."/>
            <person name="Shimizu K.K."/>
        </authorList>
    </citation>
    <scope>NUCLEOTIDE SEQUENCE [LARGE SCALE GENOMIC DNA]</scope>
    <source>
        <strain evidence="1">214</strain>
    </source>
</reference>
<name>A0AAV5I8M7_9ROSI</name>
<proteinExistence type="predicted"/>
<gene>
    <name evidence="1" type="ORF">SLEP1_g10621</name>
</gene>
<accession>A0AAV5I8M7</accession>
<comment type="caution">
    <text evidence="1">The sequence shown here is derived from an EMBL/GenBank/DDBJ whole genome shotgun (WGS) entry which is preliminary data.</text>
</comment>
<dbReference type="AlphaFoldDB" id="A0AAV5I8M7"/>
<dbReference type="Pfam" id="PF03140">
    <property type="entry name" value="DUF247"/>
    <property type="match status" value="1"/>
</dbReference>
<protein>
    <submittedName>
        <fullName evidence="1">Uncharacterized protein</fullName>
    </submittedName>
</protein>
<evidence type="ECO:0000313" key="2">
    <source>
        <dbReference type="Proteomes" id="UP001054252"/>
    </source>
</evidence>
<dbReference type="InterPro" id="IPR004158">
    <property type="entry name" value="DUF247_pln"/>
</dbReference>
<evidence type="ECO:0000313" key="1">
    <source>
        <dbReference type="EMBL" id="GKU97478.1"/>
    </source>
</evidence>
<organism evidence="1 2">
    <name type="scientific">Rubroshorea leprosula</name>
    <dbReference type="NCBI Taxonomy" id="152421"/>
    <lineage>
        <taxon>Eukaryota</taxon>
        <taxon>Viridiplantae</taxon>
        <taxon>Streptophyta</taxon>
        <taxon>Embryophyta</taxon>
        <taxon>Tracheophyta</taxon>
        <taxon>Spermatophyta</taxon>
        <taxon>Magnoliopsida</taxon>
        <taxon>eudicotyledons</taxon>
        <taxon>Gunneridae</taxon>
        <taxon>Pentapetalae</taxon>
        <taxon>rosids</taxon>
        <taxon>malvids</taxon>
        <taxon>Malvales</taxon>
        <taxon>Dipterocarpaceae</taxon>
        <taxon>Rubroshorea</taxon>
    </lineage>
</organism>
<keyword evidence="2" id="KW-1185">Reference proteome</keyword>